<evidence type="ECO:0000256" key="4">
    <source>
        <dbReference type="ARBA" id="ARBA00005147"/>
    </source>
</evidence>
<dbReference type="Pfam" id="PF01565">
    <property type="entry name" value="FAD_binding_4"/>
    <property type="match status" value="1"/>
</dbReference>
<proteinExistence type="inferred from homology"/>
<dbReference type="InterPro" id="IPR030654">
    <property type="entry name" value="Sugar_lactone_oxidase"/>
</dbReference>
<dbReference type="SUPFAM" id="SSF56176">
    <property type="entry name" value="FAD-binding/transporter-associated domain-like"/>
    <property type="match status" value="1"/>
</dbReference>
<dbReference type="GO" id="GO:0031966">
    <property type="term" value="C:mitochondrial membrane"/>
    <property type="evidence" value="ECO:0007669"/>
    <property type="project" value="UniProtKB-SubCell"/>
</dbReference>
<keyword evidence="10 13" id="KW-0560">Oxidoreductase</keyword>
<evidence type="ECO:0000256" key="1">
    <source>
        <dbReference type="ARBA" id="ARBA00001974"/>
    </source>
</evidence>
<evidence type="ECO:0000256" key="13">
    <source>
        <dbReference type="RuleBase" id="RU367158"/>
    </source>
</evidence>
<evidence type="ECO:0000256" key="9">
    <source>
        <dbReference type="ARBA" id="ARBA00022827"/>
    </source>
</evidence>
<dbReference type="Proteomes" id="UP000275078">
    <property type="component" value="Unassembled WGS sequence"/>
</dbReference>
<dbReference type="InterPro" id="IPR016167">
    <property type="entry name" value="FAD-bd_PCMH_sub1"/>
</dbReference>
<evidence type="ECO:0000256" key="5">
    <source>
        <dbReference type="ARBA" id="ARBA00005466"/>
    </source>
</evidence>
<comment type="pathway">
    <text evidence="3 13">Cofactor biosynthesis; D-erythroascorbate biosynthesis; dehydro-D-arabinono-1,4-lactone from D-arabinose: step 2/2.</text>
</comment>
<evidence type="ECO:0000313" key="16">
    <source>
        <dbReference type="Proteomes" id="UP000275078"/>
    </source>
</evidence>
<dbReference type="Gene3D" id="3.30.70.2520">
    <property type="match status" value="1"/>
</dbReference>
<evidence type="ECO:0000256" key="2">
    <source>
        <dbReference type="ARBA" id="ARBA00004370"/>
    </source>
</evidence>
<name>A0A3N4IGX6_ASCIM</name>
<comment type="catalytic activity">
    <reaction evidence="13">
        <text>D-arabinono-1,4-lactone + O2 = dehydro-D-arabinono-1,4-lactone + H2O2 + H(+)</text>
        <dbReference type="Rhea" id="RHEA:23756"/>
        <dbReference type="ChEBI" id="CHEBI:15378"/>
        <dbReference type="ChEBI" id="CHEBI:15379"/>
        <dbReference type="ChEBI" id="CHEBI:16240"/>
        <dbReference type="ChEBI" id="CHEBI:16292"/>
        <dbReference type="ChEBI" id="CHEBI:58277"/>
        <dbReference type="EC" id="1.1.3.37"/>
    </reaction>
</comment>
<dbReference type="PROSITE" id="PS51387">
    <property type="entry name" value="FAD_PCMH"/>
    <property type="match status" value="1"/>
</dbReference>
<keyword evidence="9 13" id="KW-0274">FAD</keyword>
<dbReference type="AlphaFoldDB" id="A0A3N4IGX6"/>
<comment type="pathway">
    <text evidence="4">Cofactor biosynthesis; L-ascorbate biosynthesis.</text>
</comment>
<dbReference type="PIRSF" id="PIRSF000136">
    <property type="entry name" value="LGO_GLO"/>
    <property type="match status" value="1"/>
</dbReference>
<dbReference type="GO" id="GO:0003885">
    <property type="term" value="F:D-arabinono-1,4-lactone oxidase activity"/>
    <property type="evidence" value="ECO:0007669"/>
    <property type="project" value="UniProtKB-UniRule"/>
</dbReference>
<evidence type="ECO:0000256" key="8">
    <source>
        <dbReference type="ARBA" id="ARBA00022644"/>
    </source>
</evidence>
<dbReference type="UniPathway" id="UPA00132"/>
<dbReference type="Gene3D" id="3.30.43.10">
    <property type="entry name" value="Uridine Diphospho-n-acetylenolpyruvylglucosamine Reductase, domain 2"/>
    <property type="match status" value="1"/>
</dbReference>
<keyword evidence="11" id="KW-0472">Membrane</keyword>
<dbReference type="Gene3D" id="1.10.45.10">
    <property type="entry name" value="Vanillyl-alcohol Oxidase, Chain A, domain 4"/>
    <property type="match status" value="1"/>
</dbReference>
<dbReference type="InterPro" id="IPR007173">
    <property type="entry name" value="ALO_C"/>
</dbReference>
<dbReference type="GO" id="GO:0019853">
    <property type="term" value="P:L-ascorbic acid biosynthetic process"/>
    <property type="evidence" value="ECO:0007669"/>
    <property type="project" value="UniProtKB-UniPathway"/>
</dbReference>
<dbReference type="InterPro" id="IPR016166">
    <property type="entry name" value="FAD-bd_PCMH"/>
</dbReference>
<evidence type="ECO:0000256" key="6">
    <source>
        <dbReference type="ARBA" id="ARBA00013136"/>
    </source>
</evidence>
<dbReference type="PANTHER" id="PTHR43762">
    <property type="entry name" value="L-GULONOLACTONE OXIDASE"/>
    <property type="match status" value="1"/>
</dbReference>
<dbReference type="Gene3D" id="3.30.465.10">
    <property type="match status" value="1"/>
</dbReference>
<dbReference type="PROSITE" id="PS00862">
    <property type="entry name" value="OX2_COVAL_FAD"/>
    <property type="match status" value="1"/>
</dbReference>
<keyword evidence="7 13" id="KW-0285">Flavoprotein</keyword>
<reference evidence="15 16" key="1">
    <citation type="journal article" date="2018" name="Nat. Ecol. Evol.">
        <title>Pezizomycetes genomes reveal the molecular basis of ectomycorrhizal truffle lifestyle.</title>
        <authorList>
            <person name="Murat C."/>
            <person name="Payen T."/>
            <person name="Noel B."/>
            <person name="Kuo A."/>
            <person name="Morin E."/>
            <person name="Chen J."/>
            <person name="Kohler A."/>
            <person name="Krizsan K."/>
            <person name="Balestrini R."/>
            <person name="Da Silva C."/>
            <person name="Montanini B."/>
            <person name="Hainaut M."/>
            <person name="Levati E."/>
            <person name="Barry K.W."/>
            <person name="Belfiori B."/>
            <person name="Cichocki N."/>
            <person name="Clum A."/>
            <person name="Dockter R.B."/>
            <person name="Fauchery L."/>
            <person name="Guy J."/>
            <person name="Iotti M."/>
            <person name="Le Tacon F."/>
            <person name="Lindquist E.A."/>
            <person name="Lipzen A."/>
            <person name="Malagnac F."/>
            <person name="Mello A."/>
            <person name="Molinier V."/>
            <person name="Miyauchi S."/>
            <person name="Poulain J."/>
            <person name="Riccioni C."/>
            <person name="Rubini A."/>
            <person name="Sitrit Y."/>
            <person name="Splivallo R."/>
            <person name="Traeger S."/>
            <person name="Wang M."/>
            <person name="Zifcakova L."/>
            <person name="Wipf D."/>
            <person name="Zambonelli A."/>
            <person name="Paolocci F."/>
            <person name="Nowrousian M."/>
            <person name="Ottonello S."/>
            <person name="Baldrian P."/>
            <person name="Spatafora J.W."/>
            <person name="Henrissat B."/>
            <person name="Nagy L.G."/>
            <person name="Aury J.M."/>
            <person name="Wincker P."/>
            <person name="Grigoriev I.V."/>
            <person name="Bonfante P."/>
            <person name="Martin F.M."/>
        </authorList>
    </citation>
    <scope>NUCLEOTIDE SEQUENCE [LARGE SCALE GENOMIC DNA]</scope>
    <source>
        <strain evidence="15 16">RN42</strain>
    </source>
</reference>
<evidence type="ECO:0000256" key="3">
    <source>
        <dbReference type="ARBA" id="ARBA00005083"/>
    </source>
</evidence>
<comment type="similarity">
    <text evidence="5 13">Belongs to the oxygen-dependent FAD-linked oxidoreductase family.</text>
</comment>
<dbReference type="UniPathway" id="UPA00771">
    <property type="reaction ID" value="UER00766"/>
</dbReference>
<comment type="subcellular location">
    <subcellularLocation>
        <location evidence="2">Membrane</location>
    </subcellularLocation>
    <subcellularLocation>
        <location evidence="13">Mitochondrion membrane</location>
    </subcellularLocation>
</comment>
<evidence type="ECO:0000256" key="12">
    <source>
        <dbReference type="ARBA" id="ARBA00033418"/>
    </source>
</evidence>
<evidence type="ECO:0000259" key="14">
    <source>
        <dbReference type="PROSITE" id="PS51387"/>
    </source>
</evidence>
<dbReference type="PANTHER" id="PTHR43762:SF1">
    <property type="entry name" value="D-ARABINONO-1,4-LACTONE OXIDASE"/>
    <property type="match status" value="1"/>
</dbReference>
<dbReference type="OrthoDB" id="610608at2759"/>
<dbReference type="InterPro" id="IPR036318">
    <property type="entry name" value="FAD-bd_PCMH-like_sf"/>
</dbReference>
<dbReference type="InterPro" id="IPR006093">
    <property type="entry name" value="Oxy_OxRdtase_FAD_BS"/>
</dbReference>
<dbReference type="Pfam" id="PF04030">
    <property type="entry name" value="ALO"/>
    <property type="match status" value="1"/>
</dbReference>
<dbReference type="InterPro" id="IPR006094">
    <property type="entry name" value="Oxid_FAD_bind_N"/>
</dbReference>
<feature type="domain" description="FAD-binding PCMH-type" evidence="14">
    <location>
        <begin position="50"/>
        <end position="220"/>
    </location>
</feature>
<accession>A0A3N4IGX6</accession>
<dbReference type="InterPro" id="IPR016171">
    <property type="entry name" value="Vanillyl_alc_oxidase_C-sub2"/>
</dbReference>
<dbReference type="InterPro" id="IPR010031">
    <property type="entry name" value="FAD_lactone_oxidase-like"/>
</dbReference>
<dbReference type="EMBL" id="ML119654">
    <property type="protein sequence ID" value="RPA85402.1"/>
    <property type="molecule type" value="Genomic_DNA"/>
</dbReference>
<dbReference type="GO" id="GO:0071949">
    <property type="term" value="F:FAD binding"/>
    <property type="evidence" value="ECO:0007669"/>
    <property type="project" value="UniProtKB-UniRule"/>
</dbReference>
<evidence type="ECO:0000313" key="15">
    <source>
        <dbReference type="EMBL" id="RPA85402.1"/>
    </source>
</evidence>
<evidence type="ECO:0000256" key="10">
    <source>
        <dbReference type="ARBA" id="ARBA00023002"/>
    </source>
</evidence>
<organism evidence="15 16">
    <name type="scientific">Ascobolus immersus RN42</name>
    <dbReference type="NCBI Taxonomy" id="1160509"/>
    <lineage>
        <taxon>Eukaryota</taxon>
        <taxon>Fungi</taxon>
        <taxon>Dikarya</taxon>
        <taxon>Ascomycota</taxon>
        <taxon>Pezizomycotina</taxon>
        <taxon>Pezizomycetes</taxon>
        <taxon>Pezizales</taxon>
        <taxon>Ascobolaceae</taxon>
        <taxon>Ascobolus</taxon>
    </lineage>
</organism>
<evidence type="ECO:0000256" key="11">
    <source>
        <dbReference type="ARBA" id="ARBA00023136"/>
    </source>
</evidence>
<dbReference type="NCBIfam" id="TIGR01678">
    <property type="entry name" value="FAD_lactone_ox"/>
    <property type="match status" value="1"/>
</dbReference>
<dbReference type="EC" id="1.1.3.37" evidence="6 13"/>
<comment type="cofactor">
    <cofactor evidence="1 13">
        <name>FAD</name>
        <dbReference type="ChEBI" id="CHEBI:57692"/>
    </cofactor>
</comment>
<evidence type="ECO:0000256" key="7">
    <source>
        <dbReference type="ARBA" id="ARBA00022630"/>
    </source>
</evidence>
<keyword evidence="13" id="KW-0496">Mitochondrion</keyword>
<sequence length="552" mass="63229">MAPFDHEAHKKWYKYTTSVITSLSWDPTTETHTPFRATTKHVHRTWARTHSSTPALYIQPETTQELELVIHLARHNHKRITVVGSGHSPSTLTCQKDWIVNLDNYSKVLHVDKERLQITVQAGIRLYQLQNELQKLGWSMKNIGSIMDQSIAGAIATGTHGSSLDHGLLSESVVGLAIMLADGRVADANQYENGDLFEAALVSLGSLGIVTEVTFQAVPAFKLAWTQQVLLLDKMLSNWEKIWTTSEYCRVWWFPYSERTIYWKADRSDALELKERPKSWYGSWFGYHAYQIALYFASWFPRLTPLVERWVFALQYGWEEGTTGSAVEKSHEALAMDCLFSQYVNEWAIPLYKGPEFITRFQAWLMHDDATARIPFPSKGIYVHAPIEVRVTNTSISRTPRPWLDPSDPQGPSLYINATLYRPYYTDFPGMVTYYKAFEYLMKEMGGRPHWAKNFISVTKEDVWGMYPRLGDWVALRNSVDPEGIFVSDWLKELILPDEQPIDEKEGGYGQWTPEEGEMDQSRLGESMGSFEFVSEGKVIRTPLSGSVESLY</sequence>
<keyword evidence="16" id="KW-1185">Reference proteome</keyword>
<gene>
    <name evidence="15" type="ORF">BJ508DRAFT_317349</name>
</gene>
<dbReference type="InterPro" id="IPR016169">
    <property type="entry name" value="FAD-bd_PCMH_sub2"/>
</dbReference>
<dbReference type="STRING" id="1160509.A0A3N4IGX6"/>
<keyword evidence="8" id="KW-0060">Ascorbate biosynthesis</keyword>
<protein>
    <recommendedName>
        <fullName evidence="6 13">D-arabinono-1,4-lactone oxidase</fullName>
        <shortName evidence="13">ALO</shortName>
        <ecNumber evidence="6 13">1.1.3.37</ecNumber>
    </recommendedName>
    <alternativeName>
        <fullName evidence="12 13">L-galactono-gamma-lactone oxidase</fullName>
    </alternativeName>
</protein>